<evidence type="ECO:0000256" key="8">
    <source>
        <dbReference type="ARBA" id="ARBA00023239"/>
    </source>
</evidence>
<dbReference type="EMBL" id="CAMXCM010000004">
    <property type="protein sequence ID" value="CAI3947702.1"/>
    <property type="molecule type" value="Genomic_DNA"/>
</dbReference>
<evidence type="ECO:0000313" key="11">
    <source>
        <dbReference type="EMBL" id="CAI3948159.1"/>
    </source>
</evidence>
<evidence type="ECO:0000313" key="13">
    <source>
        <dbReference type="Proteomes" id="UP001154259"/>
    </source>
</evidence>
<evidence type="ECO:0000313" key="10">
    <source>
        <dbReference type="EMBL" id="CAI3947702.1"/>
    </source>
</evidence>
<protein>
    <recommendedName>
        <fullName evidence="5 9">Alpha-acetolactate decarboxylase</fullName>
        <ecNumber evidence="4 9">4.1.1.5</ecNumber>
    </recommendedName>
</protein>
<dbReference type="PANTHER" id="PTHR35524:SF1">
    <property type="entry name" value="ALPHA-ACETOLACTATE DECARBOXYLASE"/>
    <property type="match status" value="1"/>
</dbReference>
<evidence type="ECO:0000313" key="12">
    <source>
        <dbReference type="Proteomes" id="UP001154255"/>
    </source>
</evidence>
<comment type="caution">
    <text evidence="10">The sequence shown here is derived from an EMBL/GenBank/DDBJ whole genome shotgun (WGS) entry which is preliminary data.</text>
</comment>
<dbReference type="Proteomes" id="UP001154259">
    <property type="component" value="Unassembled WGS sequence"/>
</dbReference>
<dbReference type="GO" id="GO:0047605">
    <property type="term" value="F:acetolactate decarboxylase activity"/>
    <property type="evidence" value="ECO:0007669"/>
    <property type="project" value="UniProtKB-UniRule"/>
</dbReference>
<evidence type="ECO:0000256" key="1">
    <source>
        <dbReference type="ARBA" id="ARBA00001784"/>
    </source>
</evidence>
<evidence type="ECO:0000256" key="9">
    <source>
        <dbReference type="PIRNR" id="PIRNR001332"/>
    </source>
</evidence>
<comment type="similarity">
    <text evidence="3 9">Belongs to the alpha-acetolactate decarboxylase family.</text>
</comment>
<gene>
    <name evidence="11" type="ORF">R53529_LOCUS1533</name>
    <name evidence="10" type="ORF">R53530_LOCUS1627</name>
</gene>
<comment type="catalytic activity">
    <reaction evidence="1 9">
        <text>(2S)-2-acetolactate + H(+) = (R)-acetoin + CO2</text>
        <dbReference type="Rhea" id="RHEA:21580"/>
        <dbReference type="ChEBI" id="CHEBI:15378"/>
        <dbReference type="ChEBI" id="CHEBI:15686"/>
        <dbReference type="ChEBI" id="CHEBI:16526"/>
        <dbReference type="ChEBI" id="CHEBI:58476"/>
        <dbReference type="EC" id="4.1.1.5"/>
    </reaction>
</comment>
<dbReference type="Proteomes" id="UP001154255">
    <property type="component" value="Unassembled WGS sequence"/>
</dbReference>
<dbReference type="RefSeq" id="WP_271789965.1">
    <property type="nucleotide sequence ID" value="NZ_CAMXCM010000004.1"/>
</dbReference>
<dbReference type="PANTHER" id="PTHR35524">
    <property type="entry name" value="ALPHA-ACETOLACTATE DECARBOXYLASE"/>
    <property type="match status" value="1"/>
</dbReference>
<keyword evidence="6 9" id="KW-0210">Decarboxylase</keyword>
<sequence>MTKIIQFSTIGALMAGHVQGERDFAKLSCGCNFGLGCSANLNGELTIYDGTAYEATAGQSLETLDYEEKVPFIQLTNFNPEHEYVVEHVNHKNIEACLKRFIQAQNIFIAVSLQGVFEQIIFRRPYSLADGEERNVDELAETQKVDTFHQIEGRLIGFWTPELFGRVSVPGFHFHFLDESKQISGHVLEFYMNYAQLSFQEKQTIEITNPKSNSYKKMNIDVNMLDEMIQKIEK</sequence>
<dbReference type="EMBL" id="CAMXCS010000003">
    <property type="protein sequence ID" value="CAI3948159.1"/>
    <property type="molecule type" value="Genomic_DNA"/>
</dbReference>
<dbReference type="GO" id="GO:0045151">
    <property type="term" value="P:acetoin biosynthetic process"/>
    <property type="evidence" value="ECO:0007669"/>
    <property type="project" value="UniProtKB-UniRule"/>
</dbReference>
<dbReference type="SUPFAM" id="SSF117856">
    <property type="entry name" value="AF0104/ALDC/Ptd012-like"/>
    <property type="match status" value="1"/>
</dbReference>
<evidence type="ECO:0000256" key="6">
    <source>
        <dbReference type="ARBA" id="ARBA00022793"/>
    </source>
</evidence>
<organism evidence="10 12">
    <name type="scientific">Commensalibacter communis</name>
    <dbReference type="NCBI Taxonomy" id="2972786"/>
    <lineage>
        <taxon>Bacteria</taxon>
        <taxon>Pseudomonadati</taxon>
        <taxon>Pseudomonadota</taxon>
        <taxon>Alphaproteobacteria</taxon>
        <taxon>Acetobacterales</taxon>
        <taxon>Acetobacteraceae</taxon>
    </lineage>
</organism>
<name>A0A9W4TMG4_9PROT</name>
<dbReference type="EC" id="4.1.1.5" evidence="4 9"/>
<evidence type="ECO:0000256" key="4">
    <source>
        <dbReference type="ARBA" id="ARBA00013204"/>
    </source>
</evidence>
<evidence type="ECO:0000256" key="3">
    <source>
        <dbReference type="ARBA" id="ARBA00007106"/>
    </source>
</evidence>
<evidence type="ECO:0000256" key="2">
    <source>
        <dbReference type="ARBA" id="ARBA00005170"/>
    </source>
</evidence>
<dbReference type="AlphaFoldDB" id="A0A9W4TMG4"/>
<proteinExistence type="inferred from homology"/>
<evidence type="ECO:0000256" key="5">
    <source>
        <dbReference type="ARBA" id="ARBA00020164"/>
    </source>
</evidence>
<dbReference type="Gene3D" id="3.30.1330.80">
    <property type="entry name" value="Hypothetical protein, similar to alpha- acetolactate decarboxylase, domain 2"/>
    <property type="match status" value="2"/>
</dbReference>
<dbReference type="CDD" id="cd17299">
    <property type="entry name" value="acetolactate_decarboxylase"/>
    <property type="match status" value="1"/>
</dbReference>
<keyword evidence="13" id="KW-1185">Reference proteome</keyword>
<keyword evidence="7 9" id="KW-0005">Acetoin biosynthesis</keyword>
<dbReference type="Pfam" id="PF03306">
    <property type="entry name" value="AAL_decarboxy"/>
    <property type="match status" value="1"/>
</dbReference>
<accession>A0A9W4TMG4</accession>
<keyword evidence="8 9" id="KW-0456">Lyase</keyword>
<comment type="pathway">
    <text evidence="2 9">Polyol metabolism; (R,R)-butane-2,3-diol biosynthesis; (R,R)-butane-2,3-diol from pyruvate: step 2/3.</text>
</comment>
<dbReference type="PIRSF" id="PIRSF001332">
    <property type="entry name" value="Acetolac_decarb"/>
    <property type="match status" value="1"/>
</dbReference>
<evidence type="ECO:0000256" key="7">
    <source>
        <dbReference type="ARBA" id="ARBA00023061"/>
    </source>
</evidence>
<reference evidence="10" key="1">
    <citation type="submission" date="2022-10" db="EMBL/GenBank/DDBJ databases">
        <authorList>
            <person name="Botero Cardona J."/>
        </authorList>
    </citation>
    <scope>NUCLEOTIDE SEQUENCE</scope>
    <source>
        <strain evidence="10">LMG 31819</strain>
        <strain evidence="11">R-53529</strain>
    </source>
</reference>
<dbReference type="InterPro" id="IPR005128">
    <property type="entry name" value="Acetolactate_a_deCO2ase"/>
</dbReference>